<evidence type="ECO:0000313" key="2">
    <source>
        <dbReference type="Proteomes" id="UP001162992"/>
    </source>
</evidence>
<evidence type="ECO:0000313" key="1">
    <source>
        <dbReference type="EMBL" id="KAJ7560084.1"/>
    </source>
</evidence>
<dbReference type="Proteomes" id="UP001162992">
    <property type="component" value="Chromosome 4"/>
</dbReference>
<accession>A0ACC2E0F5</accession>
<proteinExistence type="predicted"/>
<name>A0ACC2E0F5_DIPCM</name>
<organism evidence="1 2">
    <name type="scientific">Diphasiastrum complanatum</name>
    <name type="common">Issler's clubmoss</name>
    <name type="synonym">Lycopodium complanatum</name>
    <dbReference type="NCBI Taxonomy" id="34168"/>
    <lineage>
        <taxon>Eukaryota</taxon>
        <taxon>Viridiplantae</taxon>
        <taxon>Streptophyta</taxon>
        <taxon>Embryophyta</taxon>
        <taxon>Tracheophyta</taxon>
        <taxon>Lycopodiopsida</taxon>
        <taxon>Lycopodiales</taxon>
        <taxon>Lycopodiaceae</taxon>
        <taxon>Lycopodioideae</taxon>
        <taxon>Diphasiastrum</taxon>
    </lineage>
</organism>
<protein>
    <submittedName>
        <fullName evidence="1">Uncharacterized protein</fullName>
    </submittedName>
</protein>
<dbReference type="EMBL" id="CM055095">
    <property type="protein sequence ID" value="KAJ7560084.1"/>
    <property type="molecule type" value="Genomic_DNA"/>
</dbReference>
<comment type="caution">
    <text evidence="1">The sequence shown here is derived from an EMBL/GenBank/DDBJ whole genome shotgun (WGS) entry which is preliminary data.</text>
</comment>
<sequence>MAVCDGLVASMEEPATISDIIHKAISERVFPGAAVAFGSCTVPCYFQAYGTYTFESNIVVRPESIWDMASLTKASSSGAPKPVTCTTSSDSWKIDWHTTMDLSLKKYSPPKVMVTIPSIMLLYDRRMIDLESVACKYVPEFGSNGKNIVTVCQLLTHTAGLREFYPFFDMGLLGQKEVLEYIMNDKLWYTVGGQACYSDLSMIVLGVIIERVTGVPLDKFVLKEFFEPLCLQHTGFRPFETSEFDPLVVPTEVDRLHRNRLLWGEVHDPTAFLLGGVAGHAGLFSTIVDVCRFAQMILAGGIDLATNRRFLKESTVRLFTTPGLKTLTNPRPFALGWDVAARKSIDGYTSAGKLMGSRTFGHTGFTGTSLWIDPDRNFFVALLTNAVHPTEVGGFGSKIREVRPMIADAAVLAIGEQAIPRETLTWHLASLRYESLPLDQAEMPIHSGSDELLYWHQDYSSSLHSDHCSILLCSSRNNTSGLSCGSVSYNELTTSLHQQVPITSVATPVVIRSEQKDVISSRGTPSLILRLVPVVFIAIFVHFIF</sequence>
<gene>
    <name evidence="1" type="ORF">O6H91_04G112600</name>
</gene>
<keyword evidence="2" id="KW-1185">Reference proteome</keyword>
<reference evidence="2" key="1">
    <citation type="journal article" date="2024" name="Proc. Natl. Acad. Sci. U.S.A.">
        <title>Extraordinary preservation of gene collinearity over three hundred million years revealed in homosporous lycophytes.</title>
        <authorList>
            <person name="Li C."/>
            <person name="Wickell D."/>
            <person name="Kuo L.Y."/>
            <person name="Chen X."/>
            <person name="Nie B."/>
            <person name="Liao X."/>
            <person name="Peng D."/>
            <person name="Ji J."/>
            <person name="Jenkins J."/>
            <person name="Williams M."/>
            <person name="Shu S."/>
            <person name="Plott C."/>
            <person name="Barry K."/>
            <person name="Rajasekar S."/>
            <person name="Grimwood J."/>
            <person name="Han X."/>
            <person name="Sun S."/>
            <person name="Hou Z."/>
            <person name="He W."/>
            <person name="Dai G."/>
            <person name="Sun C."/>
            <person name="Schmutz J."/>
            <person name="Leebens-Mack J.H."/>
            <person name="Li F.W."/>
            <person name="Wang L."/>
        </authorList>
    </citation>
    <scope>NUCLEOTIDE SEQUENCE [LARGE SCALE GENOMIC DNA]</scope>
    <source>
        <strain evidence="2">cv. PW_Plant_1</strain>
    </source>
</reference>